<accession>A0A5D3BFL3</accession>
<organism evidence="1 2">
    <name type="scientific">Cucumis melo var. makuwa</name>
    <name type="common">Oriental melon</name>
    <dbReference type="NCBI Taxonomy" id="1194695"/>
    <lineage>
        <taxon>Eukaryota</taxon>
        <taxon>Viridiplantae</taxon>
        <taxon>Streptophyta</taxon>
        <taxon>Embryophyta</taxon>
        <taxon>Tracheophyta</taxon>
        <taxon>Spermatophyta</taxon>
        <taxon>Magnoliopsida</taxon>
        <taxon>eudicotyledons</taxon>
        <taxon>Gunneridae</taxon>
        <taxon>Pentapetalae</taxon>
        <taxon>rosids</taxon>
        <taxon>fabids</taxon>
        <taxon>Cucurbitales</taxon>
        <taxon>Cucurbitaceae</taxon>
        <taxon>Benincaseae</taxon>
        <taxon>Cucumis</taxon>
    </lineage>
</organism>
<reference evidence="1 2" key="1">
    <citation type="submission" date="2019-08" db="EMBL/GenBank/DDBJ databases">
        <title>Draft genome sequences of two oriental melons (Cucumis melo L. var makuwa).</title>
        <authorList>
            <person name="Kwon S.-Y."/>
        </authorList>
    </citation>
    <scope>NUCLEOTIDE SEQUENCE [LARGE SCALE GENOMIC DNA]</scope>
    <source>
        <strain evidence="2">cv. Chang Bougi</strain>
        <tissue evidence="1">Leaf</tissue>
    </source>
</reference>
<evidence type="ECO:0000313" key="2">
    <source>
        <dbReference type="Proteomes" id="UP000321947"/>
    </source>
</evidence>
<comment type="caution">
    <text evidence="1">The sequence shown here is derived from an EMBL/GenBank/DDBJ whole genome shotgun (WGS) entry which is preliminary data.</text>
</comment>
<sequence length="124" mass="14154">MREREILSHDFFSHAMGPSLDIRAMIIGESNGSGSDENNFYGVLDENKRIWDVSEVEDVDNEQLNVVEIIVRHCKEEHIEDNTLCTPNVNPIVVERSVVRHVANDFIDDDDEQLSHQSTSSDDE</sequence>
<dbReference type="Proteomes" id="UP000321947">
    <property type="component" value="Unassembled WGS sequence"/>
</dbReference>
<evidence type="ECO:0000313" key="1">
    <source>
        <dbReference type="EMBL" id="TYJ98053.1"/>
    </source>
</evidence>
<protein>
    <submittedName>
        <fullName evidence="1">Uncharacterized protein</fullName>
    </submittedName>
</protein>
<dbReference type="EMBL" id="SSTD01018348">
    <property type="protein sequence ID" value="TYJ98053.1"/>
    <property type="molecule type" value="Genomic_DNA"/>
</dbReference>
<dbReference type="AlphaFoldDB" id="A0A5D3BFL3"/>
<name>A0A5D3BFL3_CUCMM</name>
<gene>
    <name evidence="1" type="ORF">E5676_scaffold369G00040</name>
</gene>
<proteinExistence type="predicted"/>